<evidence type="ECO:0000256" key="10">
    <source>
        <dbReference type="SAM" id="Phobius"/>
    </source>
</evidence>
<feature type="transmembrane region" description="Helical" evidence="10">
    <location>
        <begin position="30"/>
        <end position="49"/>
    </location>
</feature>
<feature type="transmembrane region" description="Helical" evidence="10">
    <location>
        <begin position="147"/>
        <end position="169"/>
    </location>
</feature>
<keyword evidence="4 10" id="KW-0812">Transmembrane</keyword>
<dbReference type="GO" id="GO:1902600">
    <property type="term" value="P:proton transmembrane transport"/>
    <property type="evidence" value="ECO:0007669"/>
    <property type="project" value="InterPro"/>
</dbReference>
<name>A0A833DU51_9CREN</name>
<feature type="transmembrane region" description="Helical" evidence="10">
    <location>
        <begin position="361"/>
        <end position="380"/>
    </location>
</feature>
<feature type="transmembrane region" description="Helical" evidence="10">
    <location>
        <begin position="55"/>
        <end position="72"/>
    </location>
</feature>
<comment type="caution">
    <text evidence="12">The sequence shown here is derived from an EMBL/GenBank/DDBJ whole genome shotgun (WGS) entry which is preliminary data.</text>
</comment>
<keyword evidence="8 10" id="KW-0472">Membrane</keyword>
<dbReference type="Proteomes" id="UP000605805">
    <property type="component" value="Unassembled WGS sequence"/>
</dbReference>
<comment type="subcellular location">
    <subcellularLocation>
        <location evidence="1">Membrane</location>
        <topology evidence="1">Multi-pass membrane protein</topology>
    </subcellularLocation>
</comment>
<keyword evidence="9" id="KW-0739">Sodium transport</keyword>
<feature type="domain" description="Cation/H+ exchanger transmembrane" evidence="11">
    <location>
        <begin position="11"/>
        <end position="382"/>
    </location>
</feature>
<feature type="transmembrane region" description="Helical" evidence="10">
    <location>
        <begin position="6"/>
        <end position="23"/>
    </location>
</feature>
<gene>
    <name evidence="12" type="ORF">EYH02_00590</name>
</gene>
<evidence type="ECO:0000256" key="4">
    <source>
        <dbReference type="ARBA" id="ARBA00022692"/>
    </source>
</evidence>
<evidence type="ECO:0000256" key="7">
    <source>
        <dbReference type="ARBA" id="ARBA00023065"/>
    </source>
</evidence>
<protein>
    <submittedName>
        <fullName evidence="12">Cation:proton antiporter</fullName>
    </submittedName>
</protein>
<evidence type="ECO:0000313" key="12">
    <source>
        <dbReference type="EMBL" id="HIP56559.1"/>
    </source>
</evidence>
<evidence type="ECO:0000256" key="6">
    <source>
        <dbReference type="ARBA" id="ARBA00023053"/>
    </source>
</evidence>
<dbReference type="GO" id="GO:0006814">
    <property type="term" value="P:sodium ion transport"/>
    <property type="evidence" value="ECO:0007669"/>
    <property type="project" value="UniProtKB-KW"/>
</dbReference>
<keyword evidence="2" id="KW-0813">Transport</keyword>
<evidence type="ECO:0000256" key="1">
    <source>
        <dbReference type="ARBA" id="ARBA00004141"/>
    </source>
</evidence>
<dbReference type="InterPro" id="IPR038770">
    <property type="entry name" value="Na+/solute_symporter_sf"/>
</dbReference>
<organism evidence="12 13">
    <name type="scientific">Ignisphaera aggregans</name>
    <dbReference type="NCBI Taxonomy" id="334771"/>
    <lineage>
        <taxon>Archaea</taxon>
        <taxon>Thermoproteota</taxon>
        <taxon>Thermoprotei</taxon>
        <taxon>Desulfurococcales</taxon>
        <taxon>Desulfurococcaceae</taxon>
        <taxon>Ignisphaera</taxon>
    </lineage>
</organism>
<evidence type="ECO:0000256" key="9">
    <source>
        <dbReference type="ARBA" id="ARBA00023201"/>
    </source>
</evidence>
<dbReference type="PANTHER" id="PTHR43562:SF3">
    <property type="entry name" value="SODIUM ION_PROTON EXCHANGER (EUROFUNG)"/>
    <property type="match status" value="1"/>
</dbReference>
<dbReference type="EMBL" id="DQTV01000015">
    <property type="protein sequence ID" value="HIP56559.1"/>
    <property type="molecule type" value="Genomic_DNA"/>
</dbReference>
<feature type="transmembrane region" description="Helical" evidence="10">
    <location>
        <begin position="116"/>
        <end position="135"/>
    </location>
</feature>
<feature type="transmembrane region" description="Helical" evidence="10">
    <location>
        <begin position="301"/>
        <end position="324"/>
    </location>
</feature>
<feature type="transmembrane region" description="Helical" evidence="10">
    <location>
        <begin position="84"/>
        <end position="110"/>
    </location>
</feature>
<dbReference type="GO" id="GO:0016020">
    <property type="term" value="C:membrane"/>
    <property type="evidence" value="ECO:0007669"/>
    <property type="project" value="UniProtKB-SubCell"/>
</dbReference>
<evidence type="ECO:0000256" key="2">
    <source>
        <dbReference type="ARBA" id="ARBA00022448"/>
    </source>
</evidence>
<keyword evidence="5 10" id="KW-1133">Transmembrane helix</keyword>
<dbReference type="Pfam" id="PF00999">
    <property type="entry name" value="Na_H_Exchanger"/>
    <property type="match status" value="1"/>
</dbReference>
<sequence length="389" mass="41990">MDQHFIAYIVLLLALAKLLEKPVEKAKLSPIVAHIVAGLILGSHILGWVKPLPELEAISYFGLLLLMFYTGMTTNFGELKRLSLWIIATGLCGVVVTFAMIFYVMLALGYSLTKSLIIAILLSNTATETVAAVIVRSRNEIVRSIAIGASVVDDIAAVVVLSMVSSSFLGENPLSIAYTLPMSIVVLMLIILLSEVLVRNPRIFYYRIASNQTVFASVSMILMTGFALLVKVLGLNELIGAYLAGLLIGRGREGHDPLLITETAIVDFLNQLKVFLEAFALPLFFTYVGLLIAPTHVDLQLFVVLLLTAVAGKIIGCGFVTYLATRNRAIALSVGTAMISRGILETALLKILLDAGLIDSVDYTSVLLVAITTIILSPILRKLVESVAV</sequence>
<dbReference type="GO" id="GO:0015297">
    <property type="term" value="F:antiporter activity"/>
    <property type="evidence" value="ECO:0007669"/>
    <property type="project" value="UniProtKB-KW"/>
</dbReference>
<feature type="transmembrane region" description="Helical" evidence="10">
    <location>
        <begin position="214"/>
        <end position="233"/>
    </location>
</feature>
<evidence type="ECO:0000259" key="11">
    <source>
        <dbReference type="Pfam" id="PF00999"/>
    </source>
</evidence>
<proteinExistence type="predicted"/>
<evidence type="ECO:0000256" key="8">
    <source>
        <dbReference type="ARBA" id="ARBA00023136"/>
    </source>
</evidence>
<dbReference type="InterPro" id="IPR006153">
    <property type="entry name" value="Cation/H_exchanger_TM"/>
</dbReference>
<dbReference type="Gene3D" id="1.20.1530.20">
    <property type="match status" value="1"/>
</dbReference>
<evidence type="ECO:0000256" key="5">
    <source>
        <dbReference type="ARBA" id="ARBA00022989"/>
    </source>
</evidence>
<keyword evidence="7" id="KW-0406">Ion transport</keyword>
<evidence type="ECO:0000313" key="13">
    <source>
        <dbReference type="Proteomes" id="UP000605805"/>
    </source>
</evidence>
<reference evidence="12" key="1">
    <citation type="journal article" date="2020" name="ISME J.">
        <title>Gammaproteobacteria mediating utilization of methyl-, sulfur- and petroleum organic compounds in deep ocean hydrothermal plumes.</title>
        <authorList>
            <person name="Zhou Z."/>
            <person name="Liu Y."/>
            <person name="Pan J."/>
            <person name="Cron B.R."/>
            <person name="Toner B.M."/>
            <person name="Anantharaman K."/>
            <person name="Breier J.A."/>
            <person name="Dick G.J."/>
            <person name="Li M."/>
        </authorList>
    </citation>
    <scope>NUCLEOTIDE SEQUENCE</scope>
    <source>
        <strain evidence="12">SZUA-1435</strain>
    </source>
</reference>
<feature type="transmembrane region" description="Helical" evidence="10">
    <location>
        <begin position="274"/>
        <end position="294"/>
    </location>
</feature>
<accession>A0A833DU51</accession>
<dbReference type="AlphaFoldDB" id="A0A833DU51"/>
<feature type="transmembrane region" description="Helical" evidence="10">
    <location>
        <begin position="175"/>
        <end position="193"/>
    </location>
</feature>
<keyword evidence="6" id="KW-0915">Sodium</keyword>
<dbReference type="PANTHER" id="PTHR43562">
    <property type="entry name" value="NAPA-TYPE SODIUM/HYDROGEN ANTIPORTER"/>
    <property type="match status" value="1"/>
</dbReference>
<keyword evidence="3" id="KW-0050">Antiport</keyword>
<evidence type="ECO:0000256" key="3">
    <source>
        <dbReference type="ARBA" id="ARBA00022449"/>
    </source>
</evidence>